<dbReference type="CDD" id="cd03809">
    <property type="entry name" value="GT4_MtfB-like"/>
    <property type="match status" value="1"/>
</dbReference>
<keyword evidence="1 4" id="KW-0808">Transferase</keyword>
<dbReference type="Gene3D" id="3.40.50.2000">
    <property type="entry name" value="Glycogen Phosphorylase B"/>
    <property type="match status" value="2"/>
</dbReference>
<evidence type="ECO:0000259" key="2">
    <source>
        <dbReference type="Pfam" id="PF00534"/>
    </source>
</evidence>
<dbReference type="RefSeq" id="WP_087621041.1">
    <property type="nucleotide sequence ID" value="NZ_NEXX01000004.1"/>
</dbReference>
<evidence type="ECO:0000313" key="4">
    <source>
        <dbReference type="EMBL" id="OUY06685.1"/>
    </source>
</evidence>
<dbReference type="PANTHER" id="PTHR46401:SF2">
    <property type="entry name" value="GLYCOSYLTRANSFERASE WBBK-RELATED"/>
    <property type="match status" value="1"/>
</dbReference>
<evidence type="ECO:0000313" key="5">
    <source>
        <dbReference type="Proteomes" id="UP000196536"/>
    </source>
</evidence>
<protein>
    <submittedName>
        <fullName evidence="4">Mannosyl transferase</fullName>
    </submittedName>
</protein>
<proteinExistence type="predicted"/>
<reference evidence="4 5" key="1">
    <citation type="submission" date="2017-05" db="EMBL/GenBank/DDBJ databases">
        <title>Acinetobacter populi ANC 5415 (= PBJ7), whole genome shotgun sequencing project.</title>
        <authorList>
            <person name="Nemec A."/>
            <person name="Radolfova-Krizova L."/>
        </authorList>
    </citation>
    <scope>NUCLEOTIDE SEQUENCE [LARGE SCALE GENOMIC DNA]</scope>
    <source>
        <strain evidence="4 5">PBJ7</strain>
    </source>
</reference>
<sequence length="339" mass="38826">MYLNTRNLVGHTTGVQRYTKKIIDNWNDSLIQPISPQENFASGLKGHFWEQFILPRQCKDQKLLWCPSNTGPLSYMNQVVTIHDTVPFDHPEWLNPKFVWWYKFLQPKLAHKVKHIITISEFSKNKIIEHLNISEEQVSVIYNGVDLVERNFNDQEENKFLNLPPYILSVGSLEPRKNLLRLISAFIQYKKETKSEIQLVIVGKKGVSRVFSDVGFNEIDTEDIIFTGHVSDSELRHLYKSALGFCYPSLYEGFGLPPLEAMQFSVPVLTSNSTAIKELCENRAILIDPTSIDSIAEGIFDLLNGGVSPDIINSNLEYVQSLSWDNCARQTLQVLSKYK</sequence>
<dbReference type="AlphaFoldDB" id="A0A1Z9YWU5"/>
<dbReference type="Pfam" id="PF13439">
    <property type="entry name" value="Glyco_transf_4"/>
    <property type="match status" value="1"/>
</dbReference>
<gene>
    <name evidence="4" type="ORF">CAP51_12200</name>
</gene>
<dbReference type="GO" id="GO:0016757">
    <property type="term" value="F:glycosyltransferase activity"/>
    <property type="evidence" value="ECO:0007669"/>
    <property type="project" value="InterPro"/>
</dbReference>
<dbReference type="Proteomes" id="UP000196536">
    <property type="component" value="Unassembled WGS sequence"/>
</dbReference>
<dbReference type="SUPFAM" id="SSF53756">
    <property type="entry name" value="UDP-Glycosyltransferase/glycogen phosphorylase"/>
    <property type="match status" value="1"/>
</dbReference>
<organism evidence="4 5">
    <name type="scientific">Acinetobacter populi</name>
    <dbReference type="NCBI Taxonomy" id="1582270"/>
    <lineage>
        <taxon>Bacteria</taxon>
        <taxon>Pseudomonadati</taxon>
        <taxon>Pseudomonadota</taxon>
        <taxon>Gammaproteobacteria</taxon>
        <taxon>Moraxellales</taxon>
        <taxon>Moraxellaceae</taxon>
        <taxon>Acinetobacter</taxon>
    </lineage>
</organism>
<evidence type="ECO:0000259" key="3">
    <source>
        <dbReference type="Pfam" id="PF13439"/>
    </source>
</evidence>
<feature type="domain" description="Glycosyltransferase subfamily 4-like N-terminal" evidence="3">
    <location>
        <begin position="78"/>
        <end position="147"/>
    </location>
</feature>
<dbReference type="EMBL" id="NEXX01000004">
    <property type="protein sequence ID" value="OUY06685.1"/>
    <property type="molecule type" value="Genomic_DNA"/>
</dbReference>
<dbReference type="InterPro" id="IPR028098">
    <property type="entry name" value="Glyco_trans_4-like_N"/>
</dbReference>
<keyword evidence="5" id="KW-1185">Reference proteome</keyword>
<dbReference type="OrthoDB" id="9801609at2"/>
<comment type="caution">
    <text evidence="4">The sequence shown here is derived from an EMBL/GenBank/DDBJ whole genome shotgun (WGS) entry which is preliminary data.</text>
</comment>
<dbReference type="Pfam" id="PF00534">
    <property type="entry name" value="Glycos_transf_1"/>
    <property type="match status" value="1"/>
</dbReference>
<feature type="domain" description="Glycosyl transferase family 1" evidence="2">
    <location>
        <begin position="156"/>
        <end position="306"/>
    </location>
</feature>
<name>A0A1Z9YWU5_9GAMM</name>
<dbReference type="InterPro" id="IPR001296">
    <property type="entry name" value="Glyco_trans_1"/>
</dbReference>
<accession>A0A1Z9YWU5</accession>
<dbReference type="GO" id="GO:0009103">
    <property type="term" value="P:lipopolysaccharide biosynthetic process"/>
    <property type="evidence" value="ECO:0007669"/>
    <property type="project" value="TreeGrafter"/>
</dbReference>
<evidence type="ECO:0000256" key="1">
    <source>
        <dbReference type="ARBA" id="ARBA00022679"/>
    </source>
</evidence>
<dbReference type="PANTHER" id="PTHR46401">
    <property type="entry name" value="GLYCOSYLTRANSFERASE WBBK-RELATED"/>
    <property type="match status" value="1"/>
</dbReference>